<evidence type="ECO:0000313" key="3">
    <source>
        <dbReference type="Proteomes" id="UP001431783"/>
    </source>
</evidence>
<comment type="caution">
    <text evidence="2">The sequence shown here is derived from an EMBL/GenBank/DDBJ whole genome shotgun (WGS) entry which is preliminary data.</text>
</comment>
<sequence length="93" mass="10361">MGERPREGTPNEFDRKNDTSSASAKPAVTCAPLGGLILFITAIRHSSICFLFGTEVPVRVDFERCKTWGKLCKSNALLRFDDIELTVFYCTLS</sequence>
<evidence type="ECO:0000256" key="1">
    <source>
        <dbReference type="SAM" id="MobiDB-lite"/>
    </source>
</evidence>
<dbReference type="AlphaFoldDB" id="A0AAW1TML7"/>
<keyword evidence="3" id="KW-1185">Reference proteome</keyword>
<dbReference type="Proteomes" id="UP001431783">
    <property type="component" value="Unassembled WGS sequence"/>
</dbReference>
<accession>A0AAW1TML7</accession>
<dbReference type="EMBL" id="JARQZJ010000001">
    <property type="protein sequence ID" value="KAK9869421.1"/>
    <property type="molecule type" value="Genomic_DNA"/>
</dbReference>
<evidence type="ECO:0000313" key="2">
    <source>
        <dbReference type="EMBL" id="KAK9869421.1"/>
    </source>
</evidence>
<reference evidence="2 3" key="1">
    <citation type="submission" date="2023-03" db="EMBL/GenBank/DDBJ databases">
        <title>Genome insight into feeding habits of ladybird beetles.</title>
        <authorList>
            <person name="Li H.-S."/>
            <person name="Huang Y.-H."/>
            <person name="Pang H."/>
        </authorList>
    </citation>
    <scope>NUCLEOTIDE SEQUENCE [LARGE SCALE GENOMIC DNA]</scope>
    <source>
        <strain evidence="2">SYSU_2023b</strain>
        <tissue evidence="2">Whole body</tissue>
    </source>
</reference>
<gene>
    <name evidence="2" type="ORF">WA026_003175</name>
</gene>
<feature type="compositionally biased region" description="Basic and acidic residues" evidence="1">
    <location>
        <begin position="1"/>
        <end position="18"/>
    </location>
</feature>
<proteinExistence type="predicted"/>
<name>A0AAW1TML7_9CUCU</name>
<organism evidence="2 3">
    <name type="scientific">Henosepilachna vigintioctopunctata</name>
    <dbReference type="NCBI Taxonomy" id="420089"/>
    <lineage>
        <taxon>Eukaryota</taxon>
        <taxon>Metazoa</taxon>
        <taxon>Ecdysozoa</taxon>
        <taxon>Arthropoda</taxon>
        <taxon>Hexapoda</taxon>
        <taxon>Insecta</taxon>
        <taxon>Pterygota</taxon>
        <taxon>Neoptera</taxon>
        <taxon>Endopterygota</taxon>
        <taxon>Coleoptera</taxon>
        <taxon>Polyphaga</taxon>
        <taxon>Cucujiformia</taxon>
        <taxon>Coccinelloidea</taxon>
        <taxon>Coccinellidae</taxon>
        <taxon>Epilachninae</taxon>
        <taxon>Epilachnini</taxon>
        <taxon>Henosepilachna</taxon>
    </lineage>
</organism>
<protein>
    <submittedName>
        <fullName evidence="2">Uncharacterized protein</fullName>
    </submittedName>
</protein>
<feature type="region of interest" description="Disordered" evidence="1">
    <location>
        <begin position="1"/>
        <end position="26"/>
    </location>
</feature>